<organism evidence="1">
    <name type="scientific">Glyptapanteles indiensis</name>
    <name type="common">Parasitoid wasp</name>
    <dbReference type="NCBI Taxonomy" id="92994"/>
    <lineage>
        <taxon>Eukaryota</taxon>
        <taxon>Metazoa</taxon>
        <taxon>Ecdysozoa</taxon>
        <taxon>Arthropoda</taxon>
        <taxon>Hexapoda</taxon>
        <taxon>Insecta</taxon>
        <taxon>Pterygota</taxon>
        <taxon>Neoptera</taxon>
        <taxon>Endopterygota</taxon>
        <taxon>Hymenoptera</taxon>
        <taxon>Apocrita</taxon>
        <taxon>Ichneumonoidea</taxon>
        <taxon>Braconidae</taxon>
        <taxon>Microgastrinae</taxon>
        <taxon>Glyptapanteles</taxon>
    </lineage>
</organism>
<accession>B7S977</accession>
<dbReference type="EMBL" id="EF710658">
    <property type="protein sequence ID" value="ACE75452.1"/>
    <property type="molecule type" value="Genomic_DNA"/>
</dbReference>
<evidence type="ECO:0000313" key="1">
    <source>
        <dbReference type="EMBL" id="ACE75452.1"/>
    </source>
</evidence>
<dbReference type="AlphaFoldDB" id="B7S977"/>
<gene>
    <name evidence="1" type="ORF">GIP_L6_0070</name>
</gene>
<name>B7S977_GLYIN</name>
<proteinExistence type="predicted"/>
<reference evidence="1" key="1">
    <citation type="submission" date="2007-06" db="EMBL/GenBank/DDBJ databases">
        <title>Bracovirus Evolution: Comparative Genomics of Multiple Viral and Proviral Genomes.</title>
        <authorList>
            <person name="Desjardins C.A."/>
            <person name="Gundersen-Rindal D.E."/>
            <person name="Hostetler J.B."/>
            <person name="Tallon L.J."/>
            <person name="Utterback T.R."/>
            <person name="Fuester R.W."/>
            <person name="Schatz M.C."/>
            <person name="Pedroni M.J."/>
            <person name="Fadrosh D.W."/>
            <person name="Haas B.J."/>
            <person name="Toms B.S."/>
            <person name="Chen D."/>
            <person name="Nene V."/>
        </authorList>
    </citation>
    <scope>NUCLEOTIDE SEQUENCE</scope>
</reference>
<protein>
    <submittedName>
        <fullName evidence="1">Uncharacterized protein</fullName>
    </submittedName>
</protein>
<sequence length="131" mass="15139">MDHQFESPEYVLIAPDILVPLSWPIRGMEGFVLEILRRIIRTSQQESPIIKFNDIPVRLLRNHSNRFPFVCELVPTEQVTGGDIFEIVPPEDDNNNVIEVASGSGPEYLQERTFWARIREPICILRAQLLK</sequence>